<accession>A0QZH5</accession>
<evidence type="ECO:0000313" key="5">
    <source>
        <dbReference type="Proteomes" id="UP000000757"/>
    </source>
</evidence>
<dbReference type="Pfam" id="PF08240">
    <property type="entry name" value="ADH_N"/>
    <property type="match status" value="1"/>
</dbReference>
<dbReference type="GO" id="GO:0016651">
    <property type="term" value="F:oxidoreductase activity, acting on NAD(P)H"/>
    <property type="evidence" value="ECO:0007669"/>
    <property type="project" value="TreeGrafter"/>
</dbReference>
<keyword evidence="5" id="KW-1185">Reference proteome</keyword>
<dbReference type="InterPro" id="IPR011032">
    <property type="entry name" value="GroES-like_sf"/>
</dbReference>
<dbReference type="eggNOG" id="COG0604">
    <property type="taxonomic scope" value="Bacteria"/>
</dbReference>
<dbReference type="KEGG" id="msm:MSMEG_4027"/>
<dbReference type="AlphaFoldDB" id="A0QZH5"/>
<dbReference type="InterPro" id="IPR036291">
    <property type="entry name" value="NAD(P)-bd_dom_sf"/>
</dbReference>
<dbReference type="PATRIC" id="fig|246196.19.peg.3962"/>
<dbReference type="EMBL" id="CP000480">
    <property type="protein sequence ID" value="ABK74026.1"/>
    <property type="molecule type" value="Genomic_DNA"/>
</dbReference>
<dbReference type="STRING" id="246196.MSMEG_4027"/>
<dbReference type="SUPFAM" id="SSF50129">
    <property type="entry name" value="GroES-like"/>
    <property type="match status" value="1"/>
</dbReference>
<sequence>MVREAAGTETMRAIVLTGFGGLDKLVYTEIPKPRPKHGEVVIAVKAFGLNHAEMHMRRGEWAEAAEVSGIECVGVVDSCPDGTFDVGDRVAALMGGLGRTINGSYAEYTRVRTANVARIDVDLPWSQLAALPETYATAWTCLFRSLELEPGQLLLIRGATSSFGQAALKMAVNAGARVIATTRKPEQFTTLTAMGALRGELEGPDLARRLPEAKSVDAVLDLVGNSTILDSLDLLHRGGRACLAGWLGGLAPIPDFNPLARMASGVYLTFFGSFVFGTPGFPLADVPLSDIAAQVQAGEFDASPVRVFSFDDIREAHQVMESGHANGKMVVTLD</sequence>
<dbReference type="PaxDb" id="246196-MSMEI_3931"/>
<dbReference type="Pfam" id="PF13602">
    <property type="entry name" value="ADH_zinc_N_2"/>
    <property type="match status" value="1"/>
</dbReference>
<gene>
    <name evidence="4" type="ordered locus">MSMEG_4027</name>
</gene>
<protein>
    <submittedName>
        <fullName evidence="4">Zinc-containing alcohol dehydrogenase superfamily protein</fullName>
    </submittedName>
</protein>
<evidence type="ECO:0000313" key="4">
    <source>
        <dbReference type="EMBL" id="ABK74026.1"/>
    </source>
</evidence>
<evidence type="ECO:0000256" key="2">
    <source>
        <dbReference type="ARBA" id="ARBA00023002"/>
    </source>
</evidence>
<dbReference type="Proteomes" id="UP000000757">
    <property type="component" value="Chromosome"/>
</dbReference>
<feature type="domain" description="Enoyl reductase (ER)" evidence="3">
    <location>
        <begin position="20"/>
        <end position="331"/>
    </location>
</feature>
<dbReference type="Gene3D" id="3.40.50.720">
    <property type="entry name" value="NAD(P)-binding Rossmann-like Domain"/>
    <property type="match status" value="1"/>
</dbReference>
<dbReference type="SUPFAM" id="SSF51735">
    <property type="entry name" value="NAD(P)-binding Rossmann-fold domains"/>
    <property type="match status" value="1"/>
</dbReference>
<dbReference type="PANTHER" id="PTHR48106">
    <property type="entry name" value="QUINONE OXIDOREDUCTASE PIG3-RELATED"/>
    <property type="match status" value="1"/>
</dbReference>
<proteinExistence type="predicted"/>
<dbReference type="PANTHER" id="PTHR48106:SF18">
    <property type="entry name" value="QUINONE OXIDOREDUCTASE PIG3"/>
    <property type="match status" value="1"/>
</dbReference>
<dbReference type="GO" id="GO:0070402">
    <property type="term" value="F:NADPH binding"/>
    <property type="evidence" value="ECO:0007669"/>
    <property type="project" value="TreeGrafter"/>
</dbReference>
<evidence type="ECO:0000259" key="3">
    <source>
        <dbReference type="SMART" id="SM00829"/>
    </source>
</evidence>
<evidence type="ECO:0000256" key="1">
    <source>
        <dbReference type="ARBA" id="ARBA00022857"/>
    </source>
</evidence>
<name>A0QZH5_MYCS2</name>
<keyword evidence="1" id="KW-0521">NADP</keyword>
<dbReference type="OrthoDB" id="9792162at2"/>
<dbReference type="SMART" id="SM00829">
    <property type="entry name" value="PKS_ER"/>
    <property type="match status" value="1"/>
</dbReference>
<organism evidence="4 5">
    <name type="scientific">Mycolicibacterium smegmatis (strain ATCC 700084 / mc(2)155)</name>
    <name type="common">Mycobacterium smegmatis</name>
    <dbReference type="NCBI Taxonomy" id="246196"/>
    <lineage>
        <taxon>Bacteria</taxon>
        <taxon>Bacillati</taxon>
        <taxon>Actinomycetota</taxon>
        <taxon>Actinomycetes</taxon>
        <taxon>Mycobacteriales</taxon>
        <taxon>Mycobacteriaceae</taxon>
        <taxon>Mycolicibacterium</taxon>
    </lineage>
</organism>
<dbReference type="InterPro" id="IPR013154">
    <property type="entry name" value="ADH-like_N"/>
</dbReference>
<dbReference type="Gene3D" id="3.90.180.10">
    <property type="entry name" value="Medium-chain alcohol dehydrogenases, catalytic domain"/>
    <property type="match status" value="1"/>
</dbReference>
<reference evidence="4 5" key="1">
    <citation type="submission" date="2006-10" db="EMBL/GenBank/DDBJ databases">
        <authorList>
            <person name="Fleischmann R.D."/>
            <person name="Dodson R.J."/>
            <person name="Haft D.H."/>
            <person name="Merkel J.S."/>
            <person name="Nelson W.C."/>
            <person name="Fraser C.M."/>
        </authorList>
    </citation>
    <scope>NUCLEOTIDE SEQUENCE [LARGE SCALE GENOMIC DNA]</scope>
    <source>
        <strain evidence="5">ATCC 700084 / mc(2)155</strain>
    </source>
</reference>
<dbReference type="CDD" id="cd08243">
    <property type="entry name" value="quinone_oxidoreductase_like_1"/>
    <property type="match status" value="1"/>
</dbReference>
<dbReference type="InterPro" id="IPR020843">
    <property type="entry name" value="ER"/>
</dbReference>
<keyword evidence="2" id="KW-0560">Oxidoreductase</keyword>